<dbReference type="PANTHER" id="PTHR20948:SF2">
    <property type="entry name" value="TRANSMEMBRANE PROTEIN 164"/>
    <property type="match status" value="1"/>
</dbReference>
<evidence type="ECO:0008006" key="4">
    <source>
        <dbReference type="Google" id="ProtNLM"/>
    </source>
</evidence>
<evidence type="ECO:0000256" key="1">
    <source>
        <dbReference type="SAM" id="Phobius"/>
    </source>
</evidence>
<keyword evidence="1" id="KW-0812">Transmembrane</keyword>
<dbReference type="Proteomes" id="UP000792457">
    <property type="component" value="Unassembled WGS sequence"/>
</dbReference>
<dbReference type="Pfam" id="PF14808">
    <property type="entry name" value="TMEM164"/>
    <property type="match status" value="1"/>
</dbReference>
<dbReference type="PANTHER" id="PTHR20948">
    <property type="entry name" value="TRANSMEMBRANE PROTEIN 164"/>
    <property type="match status" value="1"/>
</dbReference>
<evidence type="ECO:0000313" key="3">
    <source>
        <dbReference type="Proteomes" id="UP000792457"/>
    </source>
</evidence>
<name>A0A8K0NXH6_LADFU</name>
<evidence type="ECO:0000313" key="2">
    <source>
        <dbReference type="EMBL" id="KAG8228095.1"/>
    </source>
</evidence>
<protein>
    <recommendedName>
        <fullName evidence="4">Transmembrane protein 164</fullName>
    </recommendedName>
</protein>
<keyword evidence="1" id="KW-1133">Transmembrane helix</keyword>
<dbReference type="OrthoDB" id="17328at2759"/>
<feature type="transmembrane region" description="Helical" evidence="1">
    <location>
        <begin position="177"/>
        <end position="197"/>
    </location>
</feature>
<accession>A0A8K0NXH6</accession>
<feature type="transmembrane region" description="Helical" evidence="1">
    <location>
        <begin position="31"/>
        <end position="48"/>
    </location>
</feature>
<keyword evidence="3" id="KW-1185">Reference proteome</keyword>
<keyword evidence="1" id="KW-0472">Membrane</keyword>
<comment type="caution">
    <text evidence="2">The sequence shown here is derived from an EMBL/GenBank/DDBJ whole genome shotgun (WGS) entry which is preliminary data.</text>
</comment>
<dbReference type="EMBL" id="KZ308359">
    <property type="protein sequence ID" value="KAG8228095.1"/>
    <property type="molecule type" value="Genomic_DNA"/>
</dbReference>
<reference evidence="2" key="1">
    <citation type="submission" date="2013-04" db="EMBL/GenBank/DDBJ databases">
        <authorList>
            <person name="Qu J."/>
            <person name="Murali S.C."/>
            <person name="Bandaranaike D."/>
            <person name="Bellair M."/>
            <person name="Blankenburg K."/>
            <person name="Chao H."/>
            <person name="Dinh H."/>
            <person name="Doddapaneni H."/>
            <person name="Downs B."/>
            <person name="Dugan-Rocha S."/>
            <person name="Elkadiri S."/>
            <person name="Gnanaolivu R.D."/>
            <person name="Hernandez B."/>
            <person name="Javaid M."/>
            <person name="Jayaseelan J.C."/>
            <person name="Lee S."/>
            <person name="Li M."/>
            <person name="Ming W."/>
            <person name="Munidasa M."/>
            <person name="Muniz J."/>
            <person name="Nguyen L."/>
            <person name="Ongeri F."/>
            <person name="Osuji N."/>
            <person name="Pu L.-L."/>
            <person name="Puazo M."/>
            <person name="Qu C."/>
            <person name="Quiroz J."/>
            <person name="Raj R."/>
            <person name="Weissenberger G."/>
            <person name="Xin Y."/>
            <person name="Zou X."/>
            <person name="Han Y."/>
            <person name="Richards S."/>
            <person name="Worley K."/>
            <person name="Muzny D."/>
            <person name="Gibbs R."/>
        </authorList>
    </citation>
    <scope>NUCLEOTIDE SEQUENCE</scope>
    <source>
        <strain evidence="2">Sampled in the wild</strain>
    </source>
</reference>
<dbReference type="AlphaFoldDB" id="A0A8K0NXH6"/>
<reference evidence="2" key="2">
    <citation type="submission" date="2017-10" db="EMBL/GenBank/DDBJ databases">
        <title>Ladona fulva Genome sequencing and assembly.</title>
        <authorList>
            <person name="Murali S."/>
            <person name="Richards S."/>
            <person name="Bandaranaike D."/>
            <person name="Bellair M."/>
            <person name="Blankenburg K."/>
            <person name="Chao H."/>
            <person name="Dinh H."/>
            <person name="Doddapaneni H."/>
            <person name="Dugan-Rocha S."/>
            <person name="Elkadiri S."/>
            <person name="Gnanaolivu R."/>
            <person name="Hernandez B."/>
            <person name="Skinner E."/>
            <person name="Javaid M."/>
            <person name="Lee S."/>
            <person name="Li M."/>
            <person name="Ming W."/>
            <person name="Munidasa M."/>
            <person name="Muniz J."/>
            <person name="Nguyen L."/>
            <person name="Hughes D."/>
            <person name="Osuji N."/>
            <person name="Pu L.-L."/>
            <person name="Puazo M."/>
            <person name="Qu C."/>
            <person name="Quiroz J."/>
            <person name="Raj R."/>
            <person name="Weissenberger G."/>
            <person name="Xin Y."/>
            <person name="Zou X."/>
            <person name="Han Y."/>
            <person name="Worley K."/>
            <person name="Muzny D."/>
            <person name="Gibbs R."/>
        </authorList>
    </citation>
    <scope>NUCLEOTIDE SEQUENCE</scope>
    <source>
        <strain evidence="2">Sampled in the wild</strain>
    </source>
</reference>
<feature type="transmembrane region" description="Helical" evidence="1">
    <location>
        <begin position="128"/>
        <end position="144"/>
    </location>
</feature>
<organism evidence="2 3">
    <name type="scientific">Ladona fulva</name>
    <name type="common">Scarce chaser dragonfly</name>
    <name type="synonym">Libellula fulva</name>
    <dbReference type="NCBI Taxonomy" id="123851"/>
    <lineage>
        <taxon>Eukaryota</taxon>
        <taxon>Metazoa</taxon>
        <taxon>Ecdysozoa</taxon>
        <taxon>Arthropoda</taxon>
        <taxon>Hexapoda</taxon>
        <taxon>Insecta</taxon>
        <taxon>Pterygota</taxon>
        <taxon>Palaeoptera</taxon>
        <taxon>Odonata</taxon>
        <taxon>Epiprocta</taxon>
        <taxon>Anisoptera</taxon>
        <taxon>Libelluloidea</taxon>
        <taxon>Libellulidae</taxon>
        <taxon>Ladona</taxon>
    </lineage>
</organism>
<gene>
    <name evidence="2" type="ORF">J437_LFUL000097</name>
</gene>
<proteinExistence type="predicted"/>
<dbReference type="InterPro" id="IPR026508">
    <property type="entry name" value="TMEM164"/>
</dbReference>
<sequence length="216" mass="24785">MFDWAIAGVNISLPSEGGPKCAAYLPLSKRLYETIVILGIAVCVFFWARSHPVLSRIFLCRRSECKIYREQHSQGIPSSSREWNNRNVENDNEENENLLRDNRNLCPVNYCSENKLIRESLQDRNRKNWLLILLCLIWGAEIGFKLATRTVIYLFNPCHVVTAVQIYLLAAQPSSQLTAIFRMHLYFLNGAILAFLFPNTEARMQENQGKFIVGAT</sequence>